<dbReference type="OrthoDB" id="47942at2759"/>
<reference evidence="2" key="1">
    <citation type="submission" date="2020-06" db="EMBL/GenBank/DDBJ databases">
        <authorList>
            <consortium name="Plant Systems Biology data submission"/>
        </authorList>
    </citation>
    <scope>NUCLEOTIDE SEQUENCE</scope>
    <source>
        <strain evidence="2">D6</strain>
    </source>
</reference>
<dbReference type="Proteomes" id="UP001153069">
    <property type="component" value="Unassembled WGS sequence"/>
</dbReference>
<evidence type="ECO:0000256" key="1">
    <source>
        <dbReference type="SAM" id="MobiDB-lite"/>
    </source>
</evidence>
<evidence type="ECO:0008006" key="4">
    <source>
        <dbReference type="Google" id="ProtNLM"/>
    </source>
</evidence>
<keyword evidence="3" id="KW-1185">Reference proteome</keyword>
<sequence length="345" mass="39485">METVQHEKAFIYRSIVGSNTTSLFSTEKQRSNRSLSIKADSISVRKKSTIRAPNRTKATFKTHPHFSEQLMDSFIVGAKEEAVRRKNFKQQLKRVQKKKKRGKTSKKPKKAKLKVPTPIFVPSLPKSGTTTVHQYFLCGGQKSAHLAGTKGDGMFKIGRCAHSNFRQRKPPFADCGDYDVYSDTGYVAARYFPDGRELRTNNIQCFYPLIDALEDVYTSYPNATFLFVVRETEAWLNSVKSYHDGFIMEVWKRCRSRGFPDLQGGLEEFREFFEWHKDMIRSFALDHPSWTYIEVDLEDPDAGKYLEKHVGIDAGCWGHYNKGGEGKTSAEDAVDVAESEEEEER</sequence>
<protein>
    <recommendedName>
        <fullName evidence="4">Sulfotransferase domain-containing protein</fullName>
    </recommendedName>
</protein>
<dbReference type="SUPFAM" id="SSF52540">
    <property type="entry name" value="P-loop containing nucleoside triphosphate hydrolases"/>
    <property type="match status" value="1"/>
</dbReference>
<dbReference type="InterPro" id="IPR027417">
    <property type="entry name" value="P-loop_NTPase"/>
</dbReference>
<dbReference type="PANTHER" id="PTHR36978">
    <property type="entry name" value="P-LOOP CONTAINING NUCLEOTIDE TRIPHOSPHATE HYDROLASE"/>
    <property type="match status" value="1"/>
</dbReference>
<dbReference type="AlphaFoldDB" id="A0A9N8H3Q5"/>
<dbReference type="Pfam" id="PF17784">
    <property type="entry name" value="Sulfotransfer_4"/>
    <property type="match status" value="1"/>
</dbReference>
<organism evidence="2 3">
    <name type="scientific">Seminavis robusta</name>
    <dbReference type="NCBI Taxonomy" id="568900"/>
    <lineage>
        <taxon>Eukaryota</taxon>
        <taxon>Sar</taxon>
        <taxon>Stramenopiles</taxon>
        <taxon>Ochrophyta</taxon>
        <taxon>Bacillariophyta</taxon>
        <taxon>Bacillariophyceae</taxon>
        <taxon>Bacillariophycidae</taxon>
        <taxon>Naviculales</taxon>
        <taxon>Naviculaceae</taxon>
        <taxon>Seminavis</taxon>
    </lineage>
</organism>
<evidence type="ECO:0000313" key="3">
    <source>
        <dbReference type="Proteomes" id="UP001153069"/>
    </source>
</evidence>
<feature type="region of interest" description="Disordered" evidence="1">
    <location>
        <begin position="86"/>
        <end position="112"/>
    </location>
</feature>
<feature type="region of interest" description="Disordered" evidence="1">
    <location>
        <begin position="323"/>
        <end position="345"/>
    </location>
</feature>
<accession>A0A9N8H3Q5</accession>
<feature type="compositionally biased region" description="Acidic residues" evidence="1">
    <location>
        <begin position="332"/>
        <end position="345"/>
    </location>
</feature>
<proteinExistence type="predicted"/>
<gene>
    <name evidence="2" type="ORF">SEMRO_93_G048550.1</name>
</gene>
<dbReference type="PANTHER" id="PTHR36978:SF4">
    <property type="entry name" value="P-LOOP CONTAINING NUCLEOSIDE TRIPHOSPHATE HYDROLASE PROTEIN"/>
    <property type="match status" value="1"/>
</dbReference>
<dbReference type="EMBL" id="CAICTM010000092">
    <property type="protein sequence ID" value="CAB9500843.1"/>
    <property type="molecule type" value="Genomic_DNA"/>
</dbReference>
<comment type="caution">
    <text evidence="2">The sequence shown here is derived from an EMBL/GenBank/DDBJ whole genome shotgun (WGS) entry which is preliminary data.</text>
</comment>
<dbReference type="Gene3D" id="3.40.50.300">
    <property type="entry name" value="P-loop containing nucleotide triphosphate hydrolases"/>
    <property type="match status" value="1"/>
</dbReference>
<evidence type="ECO:0000313" key="2">
    <source>
        <dbReference type="EMBL" id="CAB9500843.1"/>
    </source>
</evidence>
<dbReference type="InterPro" id="IPR040632">
    <property type="entry name" value="Sulfotransfer_4"/>
</dbReference>
<name>A0A9N8H3Q5_9STRA</name>